<dbReference type="PROSITE" id="PS00134">
    <property type="entry name" value="TRYPSIN_HIS"/>
    <property type="match status" value="1"/>
</dbReference>
<protein>
    <recommendedName>
        <fullName evidence="11">CLIP domain-containing serine protease</fullName>
        <ecNumber evidence="10">3.4.21.-</ecNumber>
    </recommendedName>
</protein>
<evidence type="ECO:0000256" key="4">
    <source>
        <dbReference type="ARBA" id="ARBA00022729"/>
    </source>
</evidence>
<comment type="similarity">
    <text evidence="9 11">Belongs to the peptidase S1 family. CLIP subfamily.</text>
</comment>
<evidence type="ECO:0000256" key="9">
    <source>
        <dbReference type="ARBA" id="ARBA00024195"/>
    </source>
</evidence>
<dbReference type="Pfam" id="PF12032">
    <property type="entry name" value="CLIP"/>
    <property type="match status" value="1"/>
</dbReference>
<evidence type="ECO:0000256" key="1">
    <source>
        <dbReference type="ARBA" id="ARBA00004613"/>
    </source>
</evidence>
<reference evidence="13" key="1">
    <citation type="journal article" date="2014" name="BMC Genomics">
        <title>Characterizing the developmental transcriptome of the oriental fruit fly, Bactrocera dorsalis (Diptera: Tephritidae) through comparative genomic analysis with Drosophila melanogaster utilizing modENCODE datasets.</title>
        <authorList>
            <person name="Geib S.M."/>
            <person name="Calla B."/>
            <person name="Hall B."/>
            <person name="Hou S."/>
            <person name="Manoukis N.C."/>
        </authorList>
    </citation>
    <scope>NUCLEOTIDE SEQUENCE</scope>
    <source>
        <strain evidence="13">Punador</strain>
    </source>
</reference>
<evidence type="ECO:0000259" key="12">
    <source>
        <dbReference type="PROSITE" id="PS50240"/>
    </source>
</evidence>
<dbReference type="InterPro" id="IPR022700">
    <property type="entry name" value="CLIP"/>
</dbReference>
<dbReference type="InterPro" id="IPR001314">
    <property type="entry name" value="Peptidase_S1A"/>
</dbReference>
<dbReference type="InterPro" id="IPR018114">
    <property type="entry name" value="TRYPSIN_HIS"/>
</dbReference>
<name>A0A034WNT9_BACDO</name>
<dbReference type="EC" id="3.4.21.-" evidence="10"/>
<dbReference type="InterPro" id="IPR001254">
    <property type="entry name" value="Trypsin_dom"/>
</dbReference>
<evidence type="ECO:0000256" key="6">
    <source>
        <dbReference type="ARBA" id="ARBA00022825"/>
    </source>
</evidence>
<dbReference type="PRINTS" id="PR00722">
    <property type="entry name" value="CHYMOTRYPSIN"/>
</dbReference>
<keyword evidence="8" id="KW-1015">Disulfide bond</keyword>
<dbReference type="PANTHER" id="PTHR24256">
    <property type="entry name" value="TRYPTASE-RELATED"/>
    <property type="match status" value="1"/>
</dbReference>
<dbReference type="CDD" id="cd00190">
    <property type="entry name" value="Tryp_SPc"/>
    <property type="match status" value="1"/>
</dbReference>
<dbReference type="SUPFAM" id="SSF50494">
    <property type="entry name" value="Trypsin-like serine proteases"/>
    <property type="match status" value="1"/>
</dbReference>
<dbReference type="PROSITE" id="PS00135">
    <property type="entry name" value="TRYPSIN_SER"/>
    <property type="match status" value="1"/>
</dbReference>
<keyword evidence="3 10" id="KW-0645">Protease</keyword>
<dbReference type="Pfam" id="PF00089">
    <property type="entry name" value="Trypsin"/>
    <property type="match status" value="1"/>
</dbReference>
<dbReference type="GO" id="GO:0006508">
    <property type="term" value="P:proteolysis"/>
    <property type="evidence" value="ECO:0007669"/>
    <property type="project" value="UniProtKB-KW"/>
</dbReference>
<evidence type="ECO:0000256" key="5">
    <source>
        <dbReference type="ARBA" id="ARBA00022801"/>
    </source>
</evidence>
<keyword evidence="2 11" id="KW-0964">Secreted</keyword>
<dbReference type="PROSITE" id="PS50240">
    <property type="entry name" value="TRYPSIN_DOM"/>
    <property type="match status" value="1"/>
</dbReference>
<gene>
    <name evidence="13" type="primary">EAST</name>
</gene>
<accession>A0A034WNT9</accession>
<dbReference type="GO" id="GO:0004252">
    <property type="term" value="F:serine-type endopeptidase activity"/>
    <property type="evidence" value="ECO:0007669"/>
    <property type="project" value="UniProtKB-UniRule"/>
</dbReference>
<keyword evidence="4" id="KW-0732">Signal</keyword>
<dbReference type="FunFam" id="2.40.10.10:FF:000146">
    <property type="entry name" value="Serine protease 53"/>
    <property type="match status" value="1"/>
</dbReference>
<comment type="subcellular location">
    <subcellularLocation>
        <location evidence="1 11">Secreted</location>
    </subcellularLocation>
</comment>
<sequence>LDATQSFHFELCQRLEHGSCVGLKLTMTDQMINRFYLTLMIMLQILMHTNAVDSEQIIFENELKDVTCRSPNGSPGLCLLYTECANLTNWRIQNNIQNPSEVKKMFCKNDQVHLCCNRTNYYFAATNYISQLNPKGLAILEEVKCNRLSGDRVSNGKAVRLGQYPFMALLKYNVRGRQFLCGGTLITSRFVLTAAHCKTDQLISVRLGEHDLSTDVDCISSSIRLCLPPPEDYEIEEIFEHPQYMNPRFTHDVALLKLKREVKTEVHIRPICLPISQVVYDNSDAIQYFDIAGWGRTENSHNTNVLQHAQIPHQPREVCQRIFARAGVNITQDHICAGGENKIDTCKGDSGGPLFTTVPFKTFNSVTIKRQVQFGVVSFGLTGCGGENVNAAAYANLFQYMPWITEIIGNNT</sequence>
<evidence type="ECO:0000256" key="7">
    <source>
        <dbReference type="ARBA" id="ARBA00023145"/>
    </source>
</evidence>
<proteinExistence type="inferred from homology"/>
<evidence type="ECO:0000256" key="10">
    <source>
        <dbReference type="RuleBase" id="RU363034"/>
    </source>
</evidence>
<dbReference type="EMBL" id="GAKP01001761">
    <property type="protein sequence ID" value="JAC57191.1"/>
    <property type="molecule type" value="Transcribed_RNA"/>
</dbReference>
<keyword evidence="5 10" id="KW-0378">Hydrolase</keyword>
<dbReference type="GO" id="GO:0005576">
    <property type="term" value="C:extracellular region"/>
    <property type="evidence" value="ECO:0007669"/>
    <property type="project" value="UniProtKB-SubCell"/>
</dbReference>
<feature type="non-terminal residue" evidence="13">
    <location>
        <position position="1"/>
    </location>
</feature>
<evidence type="ECO:0000313" key="13">
    <source>
        <dbReference type="EMBL" id="JAC57191.1"/>
    </source>
</evidence>
<dbReference type="AlphaFoldDB" id="A0A034WNT9"/>
<comment type="domain">
    <text evidence="11">The clip domain consists of 35-55 residues which are 'knitted' together usually by 3 conserved disulfide bonds forming a clip-like compact structure.</text>
</comment>
<keyword evidence="6 10" id="KW-0720">Serine protease</keyword>
<organism evidence="13">
    <name type="scientific">Bactrocera dorsalis</name>
    <name type="common">Oriental fruit fly</name>
    <name type="synonym">Dacus dorsalis</name>
    <dbReference type="NCBI Taxonomy" id="27457"/>
    <lineage>
        <taxon>Eukaryota</taxon>
        <taxon>Metazoa</taxon>
        <taxon>Ecdysozoa</taxon>
        <taxon>Arthropoda</taxon>
        <taxon>Hexapoda</taxon>
        <taxon>Insecta</taxon>
        <taxon>Pterygota</taxon>
        <taxon>Neoptera</taxon>
        <taxon>Endopterygota</taxon>
        <taxon>Diptera</taxon>
        <taxon>Brachycera</taxon>
        <taxon>Muscomorpha</taxon>
        <taxon>Tephritoidea</taxon>
        <taxon>Tephritidae</taxon>
        <taxon>Bactrocera</taxon>
        <taxon>Bactrocera</taxon>
    </lineage>
</organism>
<evidence type="ECO:0000256" key="2">
    <source>
        <dbReference type="ARBA" id="ARBA00022525"/>
    </source>
</evidence>
<keyword evidence="7" id="KW-0865">Zymogen</keyword>
<dbReference type="InterPro" id="IPR051487">
    <property type="entry name" value="Ser/Thr_Proteases_Immune/Dev"/>
</dbReference>
<evidence type="ECO:0000256" key="8">
    <source>
        <dbReference type="ARBA" id="ARBA00023157"/>
    </source>
</evidence>
<dbReference type="SMART" id="SM00020">
    <property type="entry name" value="Tryp_SPc"/>
    <property type="match status" value="1"/>
</dbReference>
<feature type="domain" description="Peptidase S1" evidence="12">
    <location>
        <begin position="153"/>
        <end position="409"/>
    </location>
</feature>
<evidence type="ECO:0000256" key="11">
    <source>
        <dbReference type="RuleBase" id="RU366078"/>
    </source>
</evidence>
<dbReference type="InterPro" id="IPR009003">
    <property type="entry name" value="Peptidase_S1_PA"/>
</dbReference>
<dbReference type="Gene3D" id="2.40.10.10">
    <property type="entry name" value="Trypsin-like serine proteases"/>
    <property type="match status" value="2"/>
</dbReference>
<evidence type="ECO:0000256" key="3">
    <source>
        <dbReference type="ARBA" id="ARBA00022670"/>
    </source>
</evidence>
<dbReference type="OrthoDB" id="547031at2759"/>
<dbReference type="InterPro" id="IPR043504">
    <property type="entry name" value="Peptidase_S1_PA_chymotrypsin"/>
</dbReference>
<dbReference type="InterPro" id="IPR033116">
    <property type="entry name" value="TRYPSIN_SER"/>
</dbReference>